<accession>A0A485PD02</accession>
<organism evidence="2 3">
    <name type="scientific">Lynx pardinus</name>
    <name type="common">Iberian lynx</name>
    <name type="synonym">Felis pardina</name>
    <dbReference type="NCBI Taxonomy" id="191816"/>
    <lineage>
        <taxon>Eukaryota</taxon>
        <taxon>Metazoa</taxon>
        <taxon>Chordata</taxon>
        <taxon>Craniata</taxon>
        <taxon>Vertebrata</taxon>
        <taxon>Euteleostomi</taxon>
        <taxon>Mammalia</taxon>
        <taxon>Eutheria</taxon>
        <taxon>Laurasiatheria</taxon>
        <taxon>Carnivora</taxon>
        <taxon>Feliformia</taxon>
        <taxon>Felidae</taxon>
        <taxon>Felinae</taxon>
        <taxon>Lynx</taxon>
    </lineage>
</organism>
<evidence type="ECO:0000313" key="3">
    <source>
        <dbReference type="Proteomes" id="UP000386466"/>
    </source>
</evidence>
<dbReference type="EMBL" id="CAAGRJ010031898">
    <property type="protein sequence ID" value="VFV42268.1"/>
    <property type="molecule type" value="Genomic_DNA"/>
</dbReference>
<name>A0A485PD02_LYNPA</name>
<evidence type="ECO:0000313" key="2">
    <source>
        <dbReference type="EMBL" id="VFV42268.1"/>
    </source>
</evidence>
<gene>
    <name evidence="2" type="ORF">LYPA_23C019295</name>
</gene>
<dbReference type="Proteomes" id="UP000386466">
    <property type="component" value="Unassembled WGS sequence"/>
</dbReference>
<evidence type="ECO:0000256" key="1">
    <source>
        <dbReference type="SAM" id="MobiDB-lite"/>
    </source>
</evidence>
<feature type="compositionally biased region" description="Basic residues" evidence="1">
    <location>
        <begin position="1"/>
        <end position="13"/>
    </location>
</feature>
<dbReference type="AlphaFoldDB" id="A0A485PD02"/>
<proteinExistence type="predicted"/>
<protein>
    <submittedName>
        <fullName evidence="2">Uncharacterized protein</fullName>
    </submittedName>
</protein>
<keyword evidence="3" id="KW-1185">Reference proteome</keyword>
<reference evidence="2 3" key="1">
    <citation type="submission" date="2019-01" db="EMBL/GenBank/DDBJ databases">
        <authorList>
            <person name="Alioto T."/>
            <person name="Alioto T."/>
        </authorList>
    </citation>
    <scope>NUCLEOTIDE SEQUENCE [LARGE SCALE GENOMIC DNA]</scope>
</reference>
<feature type="compositionally biased region" description="Basic and acidic residues" evidence="1">
    <location>
        <begin position="21"/>
        <end position="37"/>
    </location>
</feature>
<feature type="region of interest" description="Disordered" evidence="1">
    <location>
        <begin position="1"/>
        <end position="52"/>
    </location>
</feature>
<feature type="region of interest" description="Disordered" evidence="1">
    <location>
        <begin position="96"/>
        <end position="120"/>
    </location>
</feature>
<sequence length="120" mass="13095">MGRGRSRGRRSRSRSAGGGARGREQRREGRKEEKEAGRQGATVESVQEKRAPAALVLAPGGGGLERQEGGSLRWFSRCRALLAFLPARWASPRRLTRLRGPAPRPPRYVLIPSSGFHGAP</sequence>